<dbReference type="InterPro" id="IPR029017">
    <property type="entry name" value="Enolase-like_N"/>
</dbReference>
<protein>
    <recommendedName>
        <fullName evidence="4">Mandelate racemase/muconate lactonizing enzyme C-terminal domain-containing protein</fullName>
    </recommendedName>
</protein>
<evidence type="ECO:0000313" key="5">
    <source>
        <dbReference type="EMBL" id="SVB30836.1"/>
    </source>
</evidence>
<dbReference type="CDD" id="cd03316">
    <property type="entry name" value="MR_like"/>
    <property type="match status" value="1"/>
</dbReference>
<dbReference type="GO" id="GO:0000287">
    <property type="term" value="F:magnesium ion binding"/>
    <property type="evidence" value="ECO:0007669"/>
    <property type="project" value="TreeGrafter"/>
</dbReference>
<dbReference type="InterPro" id="IPR013342">
    <property type="entry name" value="Mandelate_racemase_C"/>
</dbReference>
<proteinExistence type="predicted"/>
<evidence type="ECO:0000256" key="3">
    <source>
        <dbReference type="ARBA" id="ARBA00022842"/>
    </source>
</evidence>
<dbReference type="PANTHER" id="PTHR13794">
    <property type="entry name" value="ENOLASE SUPERFAMILY, MANDELATE RACEMASE"/>
    <property type="match status" value="1"/>
</dbReference>
<dbReference type="InterPro" id="IPR013341">
    <property type="entry name" value="Mandelate_racemase_N_dom"/>
</dbReference>
<sequence>MKIMKVEVRRYSGDSKPANVAEIVVVSVFTDGDVSGTGFASAPPGVGAIFRQLIENVLAPQILEADPRLTSDLWERMYSDAIPRRGGEGIVRVCIAAIDMALWDIKGKMLDVPVSKVLGGHRELVPTYANCAHHMPPDELAERAASYVAKGHKALKIRGTRSFVTPDEATERVRQVRNAIGPDVRLMVDVNGSWNVDTAIQQLRKWEPYNVYWLEEPVAPGDIPGYARVRARAGNTYIVGGEQHAGLMEFRTLIEQGHVDIVQ</sequence>
<comment type="cofactor">
    <cofactor evidence="1">
        <name>Mg(2+)</name>
        <dbReference type="ChEBI" id="CHEBI:18420"/>
    </cofactor>
</comment>
<dbReference type="SUPFAM" id="SSF51604">
    <property type="entry name" value="Enolase C-terminal domain-like"/>
    <property type="match status" value="1"/>
</dbReference>
<accession>A0A382CXA1</accession>
<evidence type="ECO:0000259" key="4">
    <source>
        <dbReference type="SMART" id="SM00922"/>
    </source>
</evidence>
<dbReference type="InterPro" id="IPR046945">
    <property type="entry name" value="RHMD-like"/>
</dbReference>
<dbReference type="SMART" id="SM00922">
    <property type="entry name" value="MR_MLE"/>
    <property type="match status" value="1"/>
</dbReference>
<dbReference type="PANTHER" id="PTHR13794:SF58">
    <property type="entry name" value="MITOCHONDRIAL ENOLASE SUPERFAMILY MEMBER 1"/>
    <property type="match status" value="1"/>
</dbReference>
<dbReference type="GO" id="GO:0016836">
    <property type="term" value="F:hydro-lyase activity"/>
    <property type="evidence" value="ECO:0007669"/>
    <property type="project" value="TreeGrafter"/>
</dbReference>
<dbReference type="Pfam" id="PF13378">
    <property type="entry name" value="MR_MLE_C"/>
    <property type="match status" value="1"/>
</dbReference>
<dbReference type="InterPro" id="IPR036849">
    <property type="entry name" value="Enolase-like_C_sf"/>
</dbReference>
<dbReference type="EMBL" id="UINC01036605">
    <property type="protein sequence ID" value="SVB30836.1"/>
    <property type="molecule type" value="Genomic_DNA"/>
</dbReference>
<dbReference type="SFLD" id="SFLDS00001">
    <property type="entry name" value="Enolase"/>
    <property type="match status" value="1"/>
</dbReference>
<dbReference type="AlphaFoldDB" id="A0A382CXA1"/>
<dbReference type="SUPFAM" id="SSF54826">
    <property type="entry name" value="Enolase N-terminal domain-like"/>
    <property type="match status" value="1"/>
</dbReference>
<dbReference type="Gene3D" id="3.30.390.10">
    <property type="entry name" value="Enolase-like, N-terminal domain"/>
    <property type="match status" value="1"/>
</dbReference>
<feature type="domain" description="Mandelate racemase/muconate lactonizing enzyme C-terminal" evidence="4">
    <location>
        <begin position="137"/>
        <end position="236"/>
    </location>
</feature>
<keyword evidence="3" id="KW-0460">Magnesium</keyword>
<evidence type="ECO:0000256" key="2">
    <source>
        <dbReference type="ARBA" id="ARBA00022723"/>
    </source>
</evidence>
<evidence type="ECO:0000256" key="1">
    <source>
        <dbReference type="ARBA" id="ARBA00001946"/>
    </source>
</evidence>
<gene>
    <name evidence="5" type="ORF">METZ01_LOCUS183690</name>
</gene>
<reference evidence="5" key="1">
    <citation type="submission" date="2018-05" db="EMBL/GenBank/DDBJ databases">
        <authorList>
            <person name="Lanie J.A."/>
            <person name="Ng W.-L."/>
            <person name="Kazmierczak K.M."/>
            <person name="Andrzejewski T.M."/>
            <person name="Davidsen T.M."/>
            <person name="Wayne K.J."/>
            <person name="Tettelin H."/>
            <person name="Glass J.I."/>
            <person name="Rusch D."/>
            <person name="Podicherti R."/>
            <person name="Tsui H.-C.T."/>
            <person name="Winkler M.E."/>
        </authorList>
    </citation>
    <scope>NUCLEOTIDE SEQUENCE</scope>
</reference>
<dbReference type="Gene3D" id="3.20.20.120">
    <property type="entry name" value="Enolase-like C-terminal domain"/>
    <property type="match status" value="1"/>
</dbReference>
<keyword evidence="2" id="KW-0479">Metal-binding</keyword>
<feature type="non-terminal residue" evidence="5">
    <location>
        <position position="263"/>
    </location>
</feature>
<dbReference type="GO" id="GO:0016052">
    <property type="term" value="P:carbohydrate catabolic process"/>
    <property type="evidence" value="ECO:0007669"/>
    <property type="project" value="TreeGrafter"/>
</dbReference>
<dbReference type="Pfam" id="PF02746">
    <property type="entry name" value="MR_MLE_N"/>
    <property type="match status" value="1"/>
</dbReference>
<dbReference type="InterPro" id="IPR029065">
    <property type="entry name" value="Enolase_C-like"/>
</dbReference>
<name>A0A382CXA1_9ZZZZ</name>
<organism evidence="5">
    <name type="scientific">marine metagenome</name>
    <dbReference type="NCBI Taxonomy" id="408172"/>
    <lineage>
        <taxon>unclassified sequences</taxon>
        <taxon>metagenomes</taxon>
        <taxon>ecological metagenomes</taxon>
    </lineage>
</organism>